<reference evidence="1" key="1">
    <citation type="submission" date="2021-05" db="EMBL/GenBank/DDBJ databases">
        <authorList>
            <person name="Pan Q."/>
            <person name="Jouanno E."/>
            <person name="Zahm M."/>
            <person name="Klopp C."/>
            <person name="Cabau C."/>
            <person name="Louis A."/>
            <person name="Berthelot C."/>
            <person name="Parey E."/>
            <person name="Roest Crollius H."/>
            <person name="Montfort J."/>
            <person name="Robinson-Rechavi M."/>
            <person name="Bouchez O."/>
            <person name="Lampietro C."/>
            <person name="Lopez Roques C."/>
            <person name="Donnadieu C."/>
            <person name="Postlethwait J."/>
            <person name="Bobe J."/>
            <person name="Dillon D."/>
            <person name="Chandos A."/>
            <person name="von Hippel F."/>
            <person name="Guiguen Y."/>
        </authorList>
    </citation>
    <scope>NUCLEOTIDE SEQUENCE</scope>
    <source>
        <strain evidence="1">YG-Jan2019</strain>
    </source>
</reference>
<organism evidence="1 2">
    <name type="scientific">Dallia pectoralis</name>
    <name type="common">Alaska blackfish</name>
    <dbReference type="NCBI Taxonomy" id="75939"/>
    <lineage>
        <taxon>Eukaryota</taxon>
        <taxon>Metazoa</taxon>
        <taxon>Chordata</taxon>
        <taxon>Craniata</taxon>
        <taxon>Vertebrata</taxon>
        <taxon>Euteleostomi</taxon>
        <taxon>Actinopterygii</taxon>
        <taxon>Neopterygii</taxon>
        <taxon>Teleostei</taxon>
        <taxon>Protacanthopterygii</taxon>
        <taxon>Esociformes</taxon>
        <taxon>Umbridae</taxon>
        <taxon>Dallia</taxon>
    </lineage>
</organism>
<dbReference type="EMBL" id="CM055742">
    <property type="protein sequence ID" value="KAJ8000952.1"/>
    <property type="molecule type" value="Genomic_DNA"/>
</dbReference>
<name>A0ACC2GBK8_DALPE</name>
<evidence type="ECO:0000313" key="2">
    <source>
        <dbReference type="Proteomes" id="UP001157502"/>
    </source>
</evidence>
<dbReference type="Proteomes" id="UP001157502">
    <property type="component" value="Chromosome 15"/>
</dbReference>
<protein>
    <submittedName>
        <fullName evidence="1">Uncharacterized protein</fullName>
    </submittedName>
</protein>
<accession>A0ACC2GBK8</accession>
<keyword evidence="2" id="KW-1185">Reference proteome</keyword>
<gene>
    <name evidence="1" type="ORF">DPEC_G00185710</name>
</gene>
<evidence type="ECO:0000313" key="1">
    <source>
        <dbReference type="EMBL" id="KAJ8000952.1"/>
    </source>
</evidence>
<comment type="caution">
    <text evidence="1">The sequence shown here is derived from an EMBL/GenBank/DDBJ whole genome shotgun (WGS) entry which is preliminary data.</text>
</comment>
<sequence length="180" mass="18957">MTGDSSGFPRSERLRGIGKVHGAMPPLAGTPKCPGGTEPDRWLPITWIPISSPPSQNHFLLLCPQAGSLTSMVTSFSPSQAGKLSGEKEDKNTSCASRSSPPSRHVNGDRLAQITPCLPAPPQLLPPQRPPAKQVLSLLLSSDEGAPSARLFENLEITASTIPGPGDVRLRGVKIQARAA</sequence>
<proteinExistence type="predicted"/>